<dbReference type="GO" id="GO:0005737">
    <property type="term" value="C:cytoplasm"/>
    <property type="evidence" value="ECO:0007669"/>
    <property type="project" value="TreeGrafter"/>
</dbReference>
<dbReference type="PIRSF" id="PIRSF037489">
    <property type="entry name" value="UCP037489_NIF3_YqfO"/>
    <property type="match status" value="1"/>
</dbReference>
<dbReference type="SUPFAM" id="SSF102705">
    <property type="entry name" value="NIF3 (NGG1p interacting factor 3)-like"/>
    <property type="match status" value="1"/>
</dbReference>
<comment type="caution">
    <text evidence="6">The sequence shown here is derived from an EMBL/GenBank/DDBJ whole genome shotgun (WGS) entry which is preliminary data.</text>
</comment>
<dbReference type="eggNOG" id="COG0327">
    <property type="taxonomic scope" value="Bacteria"/>
</dbReference>
<comment type="similarity">
    <text evidence="1 4">Belongs to the GTP cyclohydrolase I type 2/NIF3 family.</text>
</comment>
<dbReference type="InterPro" id="IPR002678">
    <property type="entry name" value="DUF34/NIF3"/>
</dbReference>
<evidence type="ECO:0000313" key="7">
    <source>
        <dbReference type="Proteomes" id="UP000029844"/>
    </source>
</evidence>
<dbReference type="OrthoDB" id="9792792at2"/>
<reference evidence="6 7" key="1">
    <citation type="submission" date="2014-05" db="EMBL/GenBank/DDBJ databases">
        <title>Novel Listeriaceae from food processing environments.</title>
        <authorList>
            <person name="den Bakker H.C."/>
        </authorList>
    </citation>
    <scope>NUCLEOTIDE SEQUENCE [LARGE SCALE GENOMIC DNA]</scope>
    <source>
        <strain evidence="6 7">FSL A5-0281</strain>
    </source>
</reference>
<feature type="binding site" evidence="5">
    <location>
        <position position="336"/>
    </location>
    <ligand>
        <name>a divalent metal cation</name>
        <dbReference type="ChEBI" id="CHEBI:60240"/>
        <label>1</label>
    </ligand>
</feature>
<feature type="binding site" evidence="5">
    <location>
        <position position="333"/>
    </location>
    <ligand>
        <name>a divalent metal cation</name>
        <dbReference type="ChEBI" id="CHEBI:60240"/>
        <label>1</label>
    </ligand>
</feature>
<dbReference type="GO" id="GO:0046872">
    <property type="term" value="F:metal ion binding"/>
    <property type="evidence" value="ECO:0007669"/>
    <property type="project" value="UniProtKB-UniRule"/>
</dbReference>
<evidence type="ECO:0000256" key="2">
    <source>
        <dbReference type="ARBA" id="ARBA00022112"/>
    </source>
</evidence>
<dbReference type="RefSeq" id="WP_036085284.1">
    <property type="nucleotide sequence ID" value="NZ_CBCSHQ010000014.1"/>
</dbReference>
<dbReference type="Gene3D" id="3.30.70.120">
    <property type="match status" value="1"/>
</dbReference>
<dbReference type="STRING" id="1552123.EP57_06500"/>
<evidence type="ECO:0000256" key="1">
    <source>
        <dbReference type="ARBA" id="ARBA00006964"/>
    </source>
</evidence>
<dbReference type="PANTHER" id="PTHR13799">
    <property type="entry name" value="NGG1 INTERACTING FACTOR 3"/>
    <property type="match status" value="1"/>
</dbReference>
<dbReference type="InterPro" id="IPR015867">
    <property type="entry name" value="N-reg_PII/ATP_PRibTrfase_C"/>
</dbReference>
<evidence type="ECO:0000256" key="4">
    <source>
        <dbReference type="PIRNR" id="PIRNR037489"/>
    </source>
</evidence>
<organism evidence="6 7">
    <name type="scientific">Listeria booriae</name>
    <dbReference type="NCBI Taxonomy" id="1552123"/>
    <lineage>
        <taxon>Bacteria</taxon>
        <taxon>Bacillati</taxon>
        <taxon>Bacillota</taxon>
        <taxon>Bacilli</taxon>
        <taxon>Bacillales</taxon>
        <taxon>Listeriaceae</taxon>
        <taxon>Listeria</taxon>
    </lineage>
</organism>
<proteinExistence type="inferred from homology"/>
<dbReference type="EMBL" id="JNFA01000019">
    <property type="protein sequence ID" value="KGL41486.1"/>
    <property type="molecule type" value="Genomic_DNA"/>
</dbReference>
<dbReference type="InterPro" id="IPR017221">
    <property type="entry name" value="DUF34/NIF3_bac"/>
</dbReference>
<dbReference type="GeneID" id="58717029"/>
<name>A0A099W9W5_9LIST</name>
<feature type="binding site" evidence="5">
    <location>
        <position position="67"/>
    </location>
    <ligand>
        <name>a divalent metal cation</name>
        <dbReference type="ChEBI" id="CHEBI:60240"/>
        <label>1</label>
    </ligand>
</feature>
<gene>
    <name evidence="6" type="ORF">EP57_06500</name>
</gene>
<dbReference type="Pfam" id="PF01784">
    <property type="entry name" value="DUF34_NIF3"/>
    <property type="match status" value="1"/>
</dbReference>
<feature type="binding site" evidence="5">
    <location>
        <position position="68"/>
    </location>
    <ligand>
        <name>a divalent metal cation</name>
        <dbReference type="ChEBI" id="CHEBI:60240"/>
        <label>1</label>
    </ligand>
</feature>
<accession>A0A099W9W5</accession>
<protein>
    <recommendedName>
        <fullName evidence="2 4">GTP cyclohydrolase 1 type 2 homolog</fullName>
    </recommendedName>
</protein>
<dbReference type="NCBIfam" id="TIGR00486">
    <property type="entry name" value="YbgI_SA1388"/>
    <property type="match status" value="1"/>
</dbReference>
<dbReference type="Gene3D" id="3.40.1390.30">
    <property type="entry name" value="NIF3 (NGG1p interacting factor 3)-like"/>
    <property type="match status" value="1"/>
</dbReference>
<keyword evidence="3 4" id="KW-0479">Metal-binding</keyword>
<evidence type="ECO:0000256" key="5">
    <source>
        <dbReference type="PIRSR" id="PIRSR602678-1"/>
    </source>
</evidence>
<dbReference type="InterPro" id="IPR036069">
    <property type="entry name" value="DUF34/NIF3_sf"/>
</dbReference>
<sequence>MKVANGYEYIAILEGIAPRKYAMEGDPIGLQIGDLSHKVRKIMFTLDVLENVVDEAIVKGVDLIIAHHPLLFRPLKKIDMATPEGRIVKKLIKHDITVYAAHTNLDIANGGVNDALSELLGLEDTDIIVPTYKESYSKMAVYTPDFAEESVRLALVNNGAGKVSHLYSECTFTIDGTGRFLPSEEANPTIGEPGKLEEVQEVRIEAIFPRSEMDRIMKAVKIAHPYEVPVIDVMPIENIKSEMGLGRIGNLPKAMEMHNFIAYVKEKLSMSNVRVIGDLTTPVRKVGIIGGDGNKFIHNVKRAGADVFITGDIYYHTGHDLLAIGLPTIDAGHYIEKVMKASLRNQFEAMARVNGYEVELLVSEENTNPFTFY</sequence>
<feature type="binding site" evidence="5">
    <location>
        <position position="106"/>
    </location>
    <ligand>
        <name>a divalent metal cation</name>
        <dbReference type="ChEBI" id="CHEBI:60240"/>
        <label>1</label>
    </ligand>
</feature>
<dbReference type="FunFam" id="3.40.1390.30:FF:000001">
    <property type="entry name" value="GTP cyclohydrolase 1 type 2"/>
    <property type="match status" value="1"/>
</dbReference>
<evidence type="ECO:0000313" key="6">
    <source>
        <dbReference type="EMBL" id="KGL41486.1"/>
    </source>
</evidence>
<dbReference type="Proteomes" id="UP000029844">
    <property type="component" value="Unassembled WGS sequence"/>
</dbReference>
<dbReference type="PANTHER" id="PTHR13799:SF14">
    <property type="entry name" value="GTP CYCLOHYDROLASE 1 TYPE 2 HOMOLOG"/>
    <property type="match status" value="1"/>
</dbReference>
<dbReference type="AlphaFoldDB" id="A0A099W9W5"/>
<keyword evidence="7" id="KW-1185">Reference proteome</keyword>
<evidence type="ECO:0000256" key="3">
    <source>
        <dbReference type="ARBA" id="ARBA00022723"/>
    </source>
</evidence>